<dbReference type="Pfam" id="PF02653">
    <property type="entry name" value="BPD_transp_2"/>
    <property type="match status" value="1"/>
</dbReference>
<dbReference type="EMBL" id="RBZU01000008">
    <property type="protein sequence ID" value="RKP51860.1"/>
    <property type="molecule type" value="Genomic_DNA"/>
</dbReference>
<dbReference type="AlphaFoldDB" id="A0A494XME8"/>
<sequence length="325" mass="33235">MKTKSRLSSPLVGPLVALLLVSLLVALTTPRFLDLGNLSNLALQVSIVAIVAIGSTIVIVSGGIDLSPGSAIALMTMVFALMVRNWGVPLGVAIVLVLVLGIVLGGVCGFLSAYLRIPPFITTLAALSAYRGIAFAFNNGSPVFSVSSDLERLFYGTLFGIPLPLIYVVVLYGIAYAFLTYTAPGRSIYAVGGNVNAARLSGIHVRRTQLLAFLIAGLAAAIGAVLMSARLNSGSPNYGVGMELSAIAAAVIGGASLNGGRGHIVNTAFGAMTIVVVQNGLNLNAVPPSVQNVVIGVIIVAAVGVDMWRGELGHGVSRLVGGKSA</sequence>
<keyword evidence="2" id="KW-1003">Cell membrane</keyword>
<feature type="transmembrane region" description="Helical" evidence="6">
    <location>
        <begin position="42"/>
        <end position="64"/>
    </location>
</feature>
<dbReference type="PANTHER" id="PTHR32196">
    <property type="entry name" value="ABC TRANSPORTER PERMEASE PROTEIN YPHD-RELATED-RELATED"/>
    <property type="match status" value="1"/>
</dbReference>
<comment type="caution">
    <text evidence="7">The sequence shown here is derived from an EMBL/GenBank/DDBJ whole genome shotgun (WGS) entry which is preliminary data.</text>
</comment>
<protein>
    <submittedName>
        <fullName evidence="7">ABC transporter permease</fullName>
    </submittedName>
</protein>
<dbReference type="InterPro" id="IPR001851">
    <property type="entry name" value="ABC_transp_permease"/>
</dbReference>
<dbReference type="CDD" id="cd06579">
    <property type="entry name" value="TM_PBP1_transp_AraH_like"/>
    <property type="match status" value="1"/>
</dbReference>
<feature type="transmembrane region" description="Helical" evidence="6">
    <location>
        <begin position="93"/>
        <end position="113"/>
    </location>
</feature>
<comment type="subcellular location">
    <subcellularLocation>
        <location evidence="1">Cell membrane</location>
        <topology evidence="1">Multi-pass membrane protein</topology>
    </subcellularLocation>
</comment>
<dbReference type="RefSeq" id="WP_121088263.1">
    <property type="nucleotide sequence ID" value="NZ_RBZU01000008.1"/>
</dbReference>
<evidence type="ECO:0000256" key="3">
    <source>
        <dbReference type="ARBA" id="ARBA00022692"/>
    </source>
</evidence>
<evidence type="ECO:0000256" key="1">
    <source>
        <dbReference type="ARBA" id="ARBA00004651"/>
    </source>
</evidence>
<keyword evidence="3 6" id="KW-0812">Transmembrane</keyword>
<dbReference type="Proteomes" id="UP000270342">
    <property type="component" value="Unassembled WGS sequence"/>
</dbReference>
<dbReference type="GO" id="GO:0022857">
    <property type="term" value="F:transmembrane transporter activity"/>
    <property type="evidence" value="ECO:0007669"/>
    <property type="project" value="InterPro"/>
</dbReference>
<reference evidence="7 8" key="1">
    <citation type="submission" date="2018-10" db="EMBL/GenBank/DDBJ databases">
        <title>Robbsia sp. DHC34, isolated from soil.</title>
        <authorList>
            <person name="Gao Z.-H."/>
            <person name="Qiu L.-H."/>
        </authorList>
    </citation>
    <scope>NUCLEOTIDE SEQUENCE [LARGE SCALE GENOMIC DNA]</scope>
    <source>
        <strain evidence="7 8">DHC34</strain>
    </source>
</reference>
<feature type="transmembrane region" description="Helical" evidence="6">
    <location>
        <begin position="157"/>
        <end position="179"/>
    </location>
</feature>
<keyword evidence="4 6" id="KW-1133">Transmembrane helix</keyword>
<evidence type="ECO:0000313" key="8">
    <source>
        <dbReference type="Proteomes" id="UP000270342"/>
    </source>
</evidence>
<feature type="transmembrane region" description="Helical" evidence="6">
    <location>
        <begin position="71"/>
        <end position="87"/>
    </location>
</feature>
<name>A0A494XME8_9BURK</name>
<evidence type="ECO:0000256" key="4">
    <source>
        <dbReference type="ARBA" id="ARBA00022989"/>
    </source>
</evidence>
<feature type="transmembrane region" description="Helical" evidence="6">
    <location>
        <begin position="237"/>
        <end position="257"/>
    </location>
</feature>
<evidence type="ECO:0000313" key="7">
    <source>
        <dbReference type="EMBL" id="RKP51860.1"/>
    </source>
</evidence>
<dbReference type="GO" id="GO:0005886">
    <property type="term" value="C:plasma membrane"/>
    <property type="evidence" value="ECO:0007669"/>
    <property type="project" value="UniProtKB-SubCell"/>
</dbReference>
<organism evidence="7 8">
    <name type="scientific">Pararobbsia silviterrae</name>
    <dbReference type="NCBI Taxonomy" id="1792498"/>
    <lineage>
        <taxon>Bacteria</taxon>
        <taxon>Pseudomonadati</taxon>
        <taxon>Pseudomonadota</taxon>
        <taxon>Betaproteobacteria</taxon>
        <taxon>Burkholderiales</taxon>
        <taxon>Burkholderiaceae</taxon>
        <taxon>Pararobbsia</taxon>
    </lineage>
</organism>
<dbReference type="OrthoDB" id="9799990at2"/>
<keyword evidence="8" id="KW-1185">Reference proteome</keyword>
<feature type="transmembrane region" description="Helical" evidence="6">
    <location>
        <begin position="120"/>
        <end position="137"/>
    </location>
</feature>
<proteinExistence type="predicted"/>
<keyword evidence="5 6" id="KW-0472">Membrane</keyword>
<accession>A0A494XME8</accession>
<evidence type="ECO:0000256" key="5">
    <source>
        <dbReference type="ARBA" id="ARBA00023136"/>
    </source>
</evidence>
<feature type="transmembrane region" description="Helical" evidence="6">
    <location>
        <begin position="289"/>
        <end position="308"/>
    </location>
</feature>
<evidence type="ECO:0000256" key="6">
    <source>
        <dbReference type="SAM" id="Phobius"/>
    </source>
</evidence>
<gene>
    <name evidence="7" type="ORF">D7S86_18080</name>
</gene>
<evidence type="ECO:0000256" key="2">
    <source>
        <dbReference type="ARBA" id="ARBA00022475"/>
    </source>
</evidence>
<feature type="transmembrane region" description="Helical" evidence="6">
    <location>
        <begin position="210"/>
        <end position="231"/>
    </location>
</feature>